<keyword evidence="9" id="KW-0804">Transcription</keyword>
<evidence type="ECO:0000256" key="7">
    <source>
        <dbReference type="ARBA" id="ARBA00023015"/>
    </source>
</evidence>
<proteinExistence type="inferred from homology"/>
<evidence type="ECO:0000256" key="2">
    <source>
        <dbReference type="ARBA" id="ARBA00006991"/>
    </source>
</evidence>
<feature type="signal peptide" evidence="13">
    <location>
        <begin position="1"/>
        <end position="19"/>
    </location>
</feature>
<evidence type="ECO:0000313" key="15">
    <source>
        <dbReference type="Ensembl" id="ENSBOBP00000002223.1"/>
    </source>
</evidence>
<evidence type="ECO:0000256" key="9">
    <source>
        <dbReference type="ARBA" id="ARBA00023163"/>
    </source>
</evidence>
<dbReference type="PROSITE" id="PS00028">
    <property type="entry name" value="ZINC_FINGER_C2H2_1"/>
    <property type="match status" value="5"/>
</dbReference>
<feature type="compositionally biased region" description="Basic and acidic residues" evidence="12">
    <location>
        <begin position="45"/>
        <end position="57"/>
    </location>
</feature>
<reference evidence="15" key="2">
    <citation type="submission" date="2025-09" db="UniProtKB">
        <authorList>
            <consortium name="Ensembl"/>
        </authorList>
    </citation>
    <scope>IDENTIFICATION</scope>
</reference>
<evidence type="ECO:0000256" key="1">
    <source>
        <dbReference type="ARBA" id="ARBA00004123"/>
    </source>
</evidence>
<dbReference type="SMART" id="SM00355">
    <property type="entry name" value="ZnF_C2H2"/>
    <property type="match status" value="7"/>
</dbReference>
<keyword evidence="3" id="KW-0479">Metal-binding</keyword>
<dbReference type="FunFam" id="3.30.160.60:FF:000012">
    <property type="entry name" value="RB-associated KRAB zinc finger protein-like"/>
    <property type="match status" value="1"/>
</dbReference>
<evidence type="ECO:0000256" key="4">
    <source>
        <dbReference type="ARBA" id="ARBA00022737"/>
    </source>
</evidence>
<dbReference type="FunFam" id="3.30.160.60:FF:001035">
    <property type="entry name" value="zinc finger protein 697"/>
    <property type="match status" value="1"/>
</dbReference>
<name>A0A8C0ED89_BUBBB</name>
<evidence type="ECO:0000259" key="14">
    <source>
        <dbReference type="PROSITE" id="PS50157"/>
    </source>
</evidence>
<evidence type="ECO:0000256" key="11">
    <source>
        <dbReference type="PROSITE-ProRule" id="PRU00042"/>
    </source>
</evidence>
<dbReference type="FunFam" id="3.30.160.60:FF:000688">
    <property type="entry name" value="zinc finger protein 197 isoform X1"/>
    <property type="match status" value="1"/>
</dbReference>
<dbReference type="GO" id="GO:0008270">
    <property type="term" value="F:zinc ion binding"/>
    <property type="evidence" value="ECO:0007669"/>
    <property type="project" value="UniProtKB-KW"/>
</dbReference>
<keyword evidence="16" id="KW-1185">Reference proteome</keyword>
<dbReference type="InterPro" id="IPR013087">
    <property type="entry name" value="Znf_C2H2_type"/>
</dbReference>
<dbReference type="GO" id="GO:0005634">
    <property type="term" value="C:nucleus"/>
    <property type="evidence" value="ECO:0007669"/>
    <property type="project" value="UniProtKB-SubCell"/>
</dbReference>
<keyword evidence="10" id="KW-0539">Nucleus</keyword>
<comment type="subcellular location">
    <subcellularLocation>
        <location evidence="1">Nucleus</location>
    </subcellularLocation>
</comment>
<evidence type="ECO:0000256" key="3">
    <source>
        <dbReference type="ARBA" id="ARBA00022723"/>
    </source>
</evidence>
<keyword evidence="4" id="KW-0677">Repeat</keyword>
<feature type="region of interest" description="Disordered" evidence="12">
    <location>
        <begin position="40"/>
        <end position="80"/>
    </location>
</feature>
<evidence type="ECO:0000256" key="6">
    <source>
        <dbReference type="ARBA" id="ARBA00022833"/>
    </source>
</evidence>
<accession>A0A8C0ED89</accession>
<dbReference type="AlphaFoldDB" id="A0A8C0ED89"/>
<comment type="similarity">
    <text evidence="2">Belongs to the krueppel C2H2-type zinc-finger protein family.</text>
</comment>
<feature type="domain" description="C2H2-type" evidence="14">
    <location>
        <begin position="209"/>
        <end position="236"/>
    </location>
</feature>
<feature type="domain" description="C2H2-type" evidence="14">
    <location>
        <begin position="263"/>
        <end position="291"/>
    </location>
</feature>
<dbReference type="GO" id="GO:0000978">
    <property type="term" value="F:RNA polymerase II cis-regulatory region sequence-specific DNA binding"/>
    <property type="evidence" value="ECO:0007669"/>
    <property type="project" value="TreeGrafter"/>
</dbReference>
<evidence type="ECO:0000256" key="5">
    <source>
        <dbReference type="ARBA" id="ARBA00022771"/>
    </source>
</evidence>
<dbReference type="GO" id="GO:0000981">
    <property type="term" value="F:DNA-binding transcription factor activity, RNA polymerase II-specific"/>
    <property type="evidence" value="ECO:0007669"/>
    <property type="project" value="TreeGrafter"/>
</dbReference>
<protein>
    <recommendedName>
        <fullName evidence="14">C2H2-type domain-containing protein</fullName>
    </recommendedName>
</protein>
<feature type="chain" id="PRO_5034226746" description="C2H2-type domain-containing protein" evidence="13">
    <location>
        <begin position="20"/>
        <end position="303"/>
    </location>
</feature>
<feature type="domain" description="C2H2-type" evidence="14">
    <location>
        <begin position="141"/>
        <end position="168"/>
    </location>
</feature>
<dbReference type="FunFam" id="3.30.160.60:FF:000358">
    <property type="entry name" value="zinc finger protein 24"/>
    <property type="match status" value="1"/>
</dbReference>
<evidence type="ECO:0000313" key="16">
    <source>
        <dbReference type="Proteomes" id="UP000694567"/>
    </source>
</evidence>
<evidence type="ECO:0000256" key="10">
    <source>
        <dbReference type="ARBA" id="ARBA00023242"/>
    </source>
</evidence>
<organism evidence="15 16">
    <name type="scientific">Bubo bubo</name>
    <name type="common">Eurasian eagle-owl</name>
    <name type="synonym">Strix bubo</name>
    <dbReference type="NCBI Taxonomy" id="30461"/>
    <lineage>
        <taxon>Eukaryota</taxon>
        <taxon>Metazoa</taxon>
        <taxon>Chordata</taxon>
        <taxon>Craniata</taxon>
        <taxon>Vertebrata</taxon>
        <taxon>Euteleostomi</taxon>
        <taxon>Archelosauria</taxon>
        <taxon>Archosauria</taxon>
        <taxon>Dinosauria</taxon>
        <taxon>Saurischia</taxon>
        <taxon>Theropoda</taxon>
        <taxon>Coelurosauria</taxon>
        <taxon>Aves</taxon>
        <taxon>Neognathae</taxon>
        <taxon>Neoaves</taxon>
        <taxon>Telluraves</taxon>
        <taxon>Strigiformes</taxon>
        <taxon>Strigidae</taxon>
        <taxon>Bubo</taxon>
    </lineage>
</organism>
<keyword evidence="13" id="KW-0732">Signal</keyword>
<evidence type="ECO:0000256" key="13">
    <source>
        <dbReference type="SAM" id="SignalP"/>
    </source>
</evidence>
<dbReference type="FunFam" id="3.30.160.60:FF:001677">
    <property type="entry name" value="Zinc finger protein 2"/>
    <property type="match status" value="1"/>
</dbReference>
<dbReference type="SUPFAM" id="SSF57667">
    <property type="entry name" value="beta-beta-alpha zinc fingers"/>
    <property type="match status" value="4"/>
</dbReference>
<dbReference type="InterPro" id="IPR036236">
    <property type="entry name" value="Znf_C2H2_sf"/>
</dbReference>
<dbReference type="PROSITE" id="PS50157">
    <property type="entry name" value="ZINC_FINGER_C2H2_2"/>
    <property type="match status" value="7"/>
</dbReference>
<keyword evidence="6" id="KW-0862">Zinc</keyword>
<feature type="domain" description="C2H2-type" evidence="14">
    <location>
        <begin position="85"/>
        <end position="112"/>
    </location>
</feature>
<dbReference type="FunFam" id="3.30.160.60:FF:000608">
    <property type="entry name" value="zinc finger protein 286A isoform X1"/>
    <property type="match status" value="1"/>
</dbReference>
<sequence length="303" mass="34360">YLHSRAFCFLFSFPALGEGVTEWLGSAQLPCGLKPPQMALPFSSRHQEHPAGSKEEQTPTGQGDGVKNTHAATSKPVARAERGTYKCPDCRKTFKDFSSLISLHRIHKGERPYKCLQCGECFSHSSSLSTHRRTHTGEKPSSCSDCGESFTQKQTLILHQRIHPGEMPNRCQQCQKTFRTSSHLTMHQRIHAQEKATTQPRRSSRKKEQKCADCGKVFGCRSNLNRHQRIHTGEKPYNTCGKRFSFMPNLLVHQRTHTGERPYACSHCGKTFREGYCLRRHQESIHNGESSEGLNHLSHRAHP</sequence>
<feature type="domain" description="C2H2-type" evidence="14">
    <location>
        <begin position="169"/>
        <end position="196"/>
    </location>
</feature>
<keyword evidence="7" id="KW-0805">Transcription regulation</keyword>
<feature type="domain" description="C2H2-type" evidence="14">
    <location>
        <begin position="240"/>
        <end position="262"/>
    </location>
</feature>
<reference evidence="15" key="1">
    <citation type="submission" date="2025-08" db="UniProtKB">
        <authorList>
            <consortium name="Ensembl"/>
        </authorList>
    </citation>
    <scope>IDENTIFICATION</scope>
</reference>
<feature type="domain" description="C2H2-type" evidence="14">
    <location>
        <begin position="113"/>
        <end position="140"/>
    </location>
</feature>
<evidence type="ECO:0000256" key="8">
    <source>
        <dbReference type="ARBA" id="ARBA00023125"/>
    </source>
</evidence>
<dbReference type="PANTHER" id="PTHR23235">
    <property type="entry name" value="KRUEPPEL-LIKE TRANSCRIPTION FACTOR"/>
    <property type="match status" value="1"/>
</dbReference>
<dbReference type="Proteomes" id="UP000694567">
    <property type="component" value="Unplaced"/>
</dbReference>
<keyword evidence="8" id="KW-0238">DNA-binding</keyword>
<dbReference type="PANTHER" id="PTHR23235:SF178">
    <property type="entry name" value="C2H2-TYPE DOMAIN-CONTAINING PROTEIN-RELATED"/>
    <property type="match status" value="1"/>
</dbReference>
<evidence type="ECO:0000256" key="12">
    <source>
        <dbReference type="SAM" id="MobiDB-lite"/>
    </source>
</evidence>
<dbReference type="Ensembl" id="ENSBOBT00000002262.1">
    <property type="protein sequence ID" value="ENSBOBP00000002223.1"/>
    <property type="gene ID" value="ENSBOBG00000001426.1"/>
</dbReference>
<keyword evidence="5 11" id="KW-0863">Zinc-finger</keyword>
<dbReference type="Gene3D" id="3.30.160.60">
    <property type="entry name" value="Classic Zinc Finger"/>
    <property type="match status" value="7"/>
</dbReference>
<dbReference type="Pfam" id="PF00096">
    <property type="entry name" value="zf-C2H2"/>
    <property type="match status" value="6"/>
</dbReference>